<organism evidence="1 2">
    <name type="scientific">Pseudomonas phage tabernarius</name>
    <dbReference type="NCBI Taxonomy" id="2048978"/>
    <lineage>
        <taxon>Viruses</taxon>
        <taxon>Duplodnaviria</taxon>
        <taxon>Heunggongvirae</taxon>
        <taxon>Uroviricota</taxon>
        <taxon>Caudoviricetes</taxon>
        <taxon>Lindbergviridae</taxon>
        <taxon>Tabernariusvirus</taxon>
        <taxon>Tabernariusvirus tabernarius</taxon>
    </lineage>
</organism>
<evidence type="ECO:0000313" key="2">
    <source>
        <dbReference type="Proteomes" id="UP000241090"/>
    </source>
</evidence>
<protein>
    <submittedName>
        <fullName evidence="1">Lytic enzyme</fullName>
    </submittedName>
</protein>
<sequence length="220" mass="23563">MKLTEQVIIVGTACNAAKATQVLPFLQAVCDKYNINTPRRIAGFLANVGVESGGFNANVESLTYSAARMAVVWPSRYAVDPKADQKVPNALAQRLALNPVALGNNVYANRMGNGPEESGDGYNFRGRGWLQNTGRTNYTAASKRTGIDFVSNPDLMAEPSGSAESAGAFWESNGCNALLDADSFSQSVKVINGKAPCPENQGPVRLGRYRDCVVELNKLL</sequence>
<dbReference type="OrthoDB" id="13971at10239"/>
<evidence type="ECO:0000313" key="1">
    <source>
        <dbReference type="EMBL" id="ATW57906.1"/>
    </source>
</evidence>
<dbReference type="InterPro" id="IPR023346">
    <property type="entry name" value="Lysozyme-like_dom_sf"/>
</dbReference>
<dbReference type="Gene3D" id="1.10.530.10">
    <property type="match status" value="1"/>
</dbReference>
<dbReference type="Proteomes" id="UP000241090">
    <property type="component" value="Segment"/>
</dbReference>
<dbReference type="PANTHER" id="PTHR34408:SF1">
    <property type="entry name" value="GLYCOSYL HYDROLASE FAMILY 19 DOMAIN-CONTAINING PROTEIN HI_1415"/>
    <property type="match status" value="1"/>
</dbReference>
<proteinExistence type="predicted"/>
<dbReference type="PANTHER" id="PTHR34408">
    <property type="entry name" value="FAMILY PROTEIN, PUTATIVE-RELATED"/>
    <property type="match status" value="1"/>
</dbReference>
<name>A0A2H4P6U7_9CAUD</name>
<dbReference type="InterPro" id="IPR052354">
    <property type="entry name" value="Cell_Wall_Dynamics_Protein"/>
</dbReference>
<gene>
    <name evidence="1" type="ORF">CNR33_00060</name>
</gene>
<keyword evidence="2" id="KW-1185">Reference proteome</keyword>
<dbReference type="SMR" id="A0A2H4P6U7"/>
<dbReference type="EMBL" id="MG018926">
    <property type="protein sequence ID" value="ATW57906.1"/>
    <property type="molecule type" value="Genomic_DNA"/>
</dbReference>
<reference evidence="1 2" key="1">
    <citation type="submission" date="2017-09" db="EMBL/GenBank/DDBJ databases">
        <authorList>
            <person name="Ehlers B."/>
            <person name="Leendertz F.H."/>
        </authorList>
    </citation>
    <scope>NUCLEOTIDE SEQUENCE [LARGE SCALE GENOMIC DNA]</scope>
</reference>
<accession>A0A2H4P6U7</accession>
<dbReference type="SUPFAM" id="SSF53955">
    <property type="entry name" value="Lysozyme-like"/>
    <property type="match status" value="1"/>
</dbReference>